<organism evidence="1 2">
    <name type="scientific">Effrenium voratum</name>
    <dbReference type="NCBI Taxonomy" id="2562239"/>
    <lineage>
        <taxon>Eukaryota</taxon>
        <taxon>Sar</taxon>
        <taxon>Alveolata</taxon>
        <taxon>Dinophyceae</taxon>
        <taxon>Suessiales</taxon>
        <taxon>Symbiodiniaceae</taxon>
        <taxon>Effrenium</taxon>
    </lineage>
</organism>
<name>A0AA36IVZ5_9DINO</name>
<comment type="caution">
    <text evidence="1">The sequence shown here is derived from an EMBL/GenBank/DDBJ whole genome shotgun (WGS) entry which is preliminary data.</text>
</comment>
<keyword evidence="2" id="KW-1185">Reference proteome</keyword>
<dbReference type="AlphaFoldDB" id="A0AA36IVZ5"/>
<dbReference type="EMBL" id="CAUJNA010002868">
    <property type="protein sequence ID" value="CAJ1394512.1"/>
    <property type="molecule type" value="Genomic_DNA"/>
</dbReference>
<evidence type="ECO:0000313" key="1">
    <source>
        <dbReference type="EMBL" id="CAJ1394512.1"/>
    </source>
</evidence>
<proteinExistence type="predicted"/>
<accession>A0AA36IVZ5</accession>
<dbReference type="Proteomes" id="UP001178507">
    <property type="component" value="Unassembled WGS sequence"/>
</dbReference>
<sequence length="138" mass="14674">MAMPKSKSSLMPLGTTQKSWGLCKLAHILWMLAHERFSLQILEIYGLSGSPDAAATTTEAKTPGGRWSCGSESVLMKAASKAPTMATSKRLLLAKAATSKAAAWRTRASSKMAAVPQAEVARCSVSSFLPMSLQDLET</sequence>
<evidence type="ECO:0000313" key="2">
    <source>
        <dbReference type="Proteomes" id="UP001178507"/>
    </source>
</evidence>
<protein>
    <submittedName>
        <fullName evidence="1">Uncharacterized protein</fullName>
    </submittedName>
</protein>
<reference evidence="1" key="1">
    <citation type="submission" date="2023-08" db="EMBL/GenBank/DDBJ databases">
        <authorList>
            <person name="Chen Y."/>
            <person name="Shah S."/>
            <person name="Dougan E. K."/>
            <person name="Thang M."/>
            <person name="Chan C."/>
        </authorList>
    </citation>
    <scope>NUCLEOTIDE SEQUENCE</scope>
</reference>
<gene>
    <name evidence="1" type="ORF">EVOR1521_LOCUS19153</name>
</gene>